<dbReference type="RefSeq" id="WP_304560074.1">
    <property type="nucleotide sequence ID" value="NZ_JAUQSZ010000002.1"/>
</dbReference>
<comment type="caution">
    <text evidence="2">The sequence shown here is derived from an EMBL/GenBank/DDBJ whole genome shotgun (WGS) entry which is preliminary data.</text>
</comment>
<organism evidence="2 3">
    <name type="scientific">Sphingomonas immobilis</name>
    <dbReference type="NCBI Taxonomy" id="3063997"/>
    <lineage>
        <taxon>Bacteria</taxon>
        <taxon>Pseudomonadati</taxon>
        <taxon>Pseudomonadota</taxon>
        <taxon>Alphaproteobacteria</taxon>
        <taxon>Sphingomonadales</taxon>
        <taxon>Sphingomonadaceae</taxon>
        <taxon>Sphingomonas</taxon>
    </lineage>
</organism>
<sequence length="270" mass="29632">MSDSSDPRSAPGHALTVTDPADTALDAAARAYDPADYRWVPVRRRPRLDGWTEEKQRRFIEELADTGLVSVAAKAVGMTRESAYRLRRAAHGSAFARAWDVARQHAGALIEDIAFERAIEGVEQEVYNQNGEVVAARLVYDSGLLKWLLSHIKPERYGGGGAVPATAPALEESLRAMEPALPAPPEQLMPPEELEDALDLADAADGTLPHFLNEQRTPEAIADRDVEARKARGAAALAKSKAGQELTEEEFLDECWYLDPASNKGRRRRP</sequence>
<gene>
    <name evidence="2" type="ORF">Q5H94_04795</name>
</gene>
<evidence type="ECO:0000313" key="2">
    <source>
        <dbReference type="EMBL" id="MDO7841633.1"/>
    </source>
</evidence>
<proteinExistence type="predicted"/>
<protein>
    <recommendedName>
        <fullName evidence="4">Terminase small subunit</fullName>
    </recommendedName>
</protein>
<accession>A0ABT8ZVN4</accession>
<evidence type="ECO:0000256" key="1">
    <source>
        <dbReference type="SAM" id="MobiDB-lite"/>
    </source>
</evidence>
<reference evidence="2" key="1">
    <citation type="submission" date="2023-07" db="EMBL/GenBank/DDBJ databases">
        <authorList>
            <person name="Kim M.K."/>
        </authorList>
    </citation>
    <scope>NUCLEOTIDE SEQUENCE</scope>
    <source>
        <strain evidence="2">CA1-15</strain>
    </source>
</reference>
<evidence type="ECO:0000313" key="3">
    <source>
        <dbReference type="Proteomes" id="UP001176468"/>
    </source>
</evidence>
<dbReference type="EMBL" id="JAUQSZ010000002">
    <property type="protein sequence ID" value="MDO7841633.1"/>
    <property type="molecule type" value="Genomic_DNA"/>
</dbReference>
<dbReference type="Gene3D" id="1.10.10.60">
    <property type="entry name" value="Homeodomain-like"/>
    <property type="match status" value="1"/>
</dbReference>
<feature type="region of interest" description="Disordered" evidence="1">
    <location>
        <begin position="1"/>
        <end position="20"/>
    </location>
</feature>
<name>A0ABT8ZVN4_9SPHN</name>
<dbReference type="Proteomes" id="UP001176468">
    <property type="component" value="Unassembled WGS sequence"/>
</dbReference>
<evidence type="ECO:0008006" key="4">
    <source>
        <dbReference type="Google" id="ProtNLM"/>
    </source>
</evidence>
<keyword evidence="3" id="KW-1185">Reference proteome</keyword>